<evidence type="ECO:0000313" key="3">
    <source>
        <dbReference type="Proteomes" id="UP000576082"/>
    </source>
</evidence>
<dbReference type="Proteomes" id="UP000576082">
    <property type="component" value="Unassembled WGS sequence"/>
</dbReference>
<dbReference type="Pfam" id="PF09346">
    <property type="entry name" value="SMI1_KNR4"/>
    <property type="match status" value="1"/>
</dbReference>
<accession>A0A7X9XCR6</accession>
<dbReference type="InterPro" id="IPR037883">
    <property type="entry name" value="Knr4/Smi1-like_sf"/>
</dbReference>
<gene>
    <name evidence="2" type="ORF">HHU12_29410</name>
</gene>
<sequence>MRYTKIIICVIFVSISIQCLANEYLNIKHKAKENQEMKLLKSEFEKIIQYHINKGELHQRDEKDVRSFVNYLLNQTEYTSKRLTEVIEKYNYETIKPDEKYNVWPELEFWRGVDDFGSSVALNYDGGVDIIDGEEPVVIDRYDNYAPLSDADRLKASKESKSVKIDLEKYPISLLGYYDNKFNETALFYAWIGYLWQEIEGHKCGIKVKTIQNNSIATYSLNDYLDGDFSAFGESDYGDKPSRISRFFPRKLSLIELYIRALQTGYPFNPFKNYWRYFERGDEFMEIVTYEFSTGVRSGKKANRNLEEISQVIKHENSGAALKHITAFTNQIIFDGWEEKLRPMGMPERMHKNAFDFDIWTGVNWSKEQTNRLPEEQVVKLEQQLGIKLPESFFHYLRLLNGRQYNSYNMFFPIDNLYTIQVKKFFNIEELENKAKVSLTENSNHLWIGELINEKILGLIIDEKSDDYGKVVIAEDGKLEICDYSFERFARYSQSSPKQPEIFAAEENDADFLRKRIKEGWDYNTSYSYQNAVTQAAESNSHEALEVLLEAGARLRHNKHRDMPYAFDERTMEILDKYQKDE</sequence>
<keyword evidence="3" id="KW-1185">Reference proteome</keyword>
<comment type="caution">
    <text evidence="2">The sequence shown here is derived from an EMBL/GenBank/DDBJ whole genome shotgun (WGS) entry which is preliminary data.</text>
</comment>
<organism evidence="2 3">
    <name type="scientific">Flammeovirga aprica JL-4</name>
    <dbReference type="NCBI Taxonomy" id="694437"/>
    <lineage>
        <taxon>Bacteria</taxon>
        <taxon>Pseudomonadati</taxon>
        <taxon>Bacteroidota</taxon>
        <taxon>Cytophagia</taxon>
        <taxon>Cytophagales</taxon>
        <taxon>Flammeovirgaceae</taxon>
        <taxon>Flammeovirga</taxon>
    </lineage>
</organism>
<proteinExistence type="predicted"/>
<dbReference type="InterPro" id="IPR018958">
    <property type="entry name" value="Knr4/Smi1-like_dom"/>
</dbReference>
<dbReference type="RefSeq" id="WP_169660310.1">
    <property type="nucleotide sequence ID" value="NZ_JABANE010000135.1"/>
</dbReference>
<dbReference type="SUPFAM" id="SSF160631">
    <property type="entry name" value="SMI1/KNR4-like"/>
    <property type="match status" value="1"/>
</dbReference>
<reference evidence="2 3" key="1">
    <citation type="submission" date="2020-04" db="EMBL/GenBank/DDBJ databases">
        <title>Flammeovirga sp. SR4, a novel species isolated from seawater.</title>
        <authorList>
            <person name="Wang X."/>
        </authorList>
    </citation>
    <scope>NUCLEOTIDE SEQUENCE [LARGE SCALE GENOMIC DNA]</scope>
    <source>
        <strain evidence="2 3">ATCC 23126</strain>
    </source>
</reference>
<dbReference type="EMBL" id="JABANE010000135">
    <property type="protein sequence ID" value="NME72116.1"/>
    <property type="molecule type" value="Genomic_DNA"/>
</dbReference>
<name>A0A7X9XCR6_9BACT</name>
<protein>
    <submittedName>
        <fullName evidence="2">SMI1/KNR4 family protein</fullName>
    </submittedName>
</protein>
<evidence type="ECO:0000259" key="1">
    <source>
        <dbReference type="Pfam" id="PF09346"/>
    </source>
</evidence>
<dbReference type="Gene3D" id="3.40.1580.10">
    <property type="entry name" value="SMI1/KNR4-like"/>
    <property type="match status" value="1"/>
</dbReference>
<evidence type="ECO:0000313" key="2">
    <source>
        <dbReference type="EMBL" id="NME72116.1"/>
    </source>
</evidence>
<feature type="domain" description="Knr4/Smi1-like" evidence="1">
    <location>
        <begin position="374"/>
        <end position="487"/>
    </location>
</feature>
<dbReference type="AlphaFoldDB" id="A0A7X9XCR6"/>